<dbReference type="Proteomes" id="UP000182054">
    <property type="component" value="Unassembled WGS sequence"/>
</dbReference>
<dbReference type="Pfam" id="PF13439">
    <property type="entry name" value="Glyco_transf_4"/>
    <property type="match status" value="1"/>
</dbReference>
<evidence type="ECO:0000259" key="4">
    <source>
        <dbReference type="Pfam" id="PF13439"/>
    </source>
</evidence>
<evidence type="ECO:0000259" key="3">
    <source>
        <dbReference type="Pfam" id="PF00534"/>
    </source>
</evidence>
<dbReference type="InterPro" id="IPR028098">
    <property type="entry name" value="Glyco_trans_4-like_N"/>
</dbReference>
<dbReference type="InterPro" id="IPR050194">
    <property type="entry name" value="Glycosyltransferase_grp1"/>
</dbReference>
<dbReference type="OrthoDB" id="9801573at2"/>
<accession>A0A1I0U4X0</accession>
<feature type="domain" description="Glycosyltransferase subfamily 4-like N-terminal" evidence="4">
    <location>
        <begin position="68"/>
        <end position="193"/>
    </location>
</feature>
<keyword evidence="2 5" id="KW-0808">Transferase</keyword>
<dbReference type="AlphaFoldDB" id="A0A1I0U4X0"/>
<evidence type="ECO:0000313" key="6">
    <source>
        <dbReference type="Proteomes" id="UP000182054"/>
    </source>
</evidence>
<dbReference type="GO" id="GO:1903509">
    <property type="term" value="P:liposaccharide metabolic process"/>
    <property type="evidence" value="ECO:0007669"/>
    <property type="project" value="UniProtKB-ARBA"/>
</dbReference>
<gene>
    <name evidence="5" type="ORF">SAMN05444374_113104</name>
</gene>
<evidence type="ECO:0000256" key="1">
    <source>
        <dbReference type="ARBA" id="ARBA00022676"/>
    </source>
</evidence>
<dbReference type="Gene3D" id="3.40.50.2000">
    <property type="entry name" value="Glycogen Phosphorylase B"/>
    <property type="match status" value="2"/>
</dbReference>
<evidence type="ECO:0000256" key="2">
    <source>
        <dbReference type="ARBA" id="ARBA00022679"/>
    </source>
</evidence>
<feature type="domain" description="Glycosyl transferase family 1" evidence="3">
    <location>
        <begin position="201"/>
        <end position="334"/>
    </location>
</feature>
<name>A0A1I0U4X0_9NOCA</name>
<keyword evidence="1" id="KW-0328">Glycosyltransferase</keyword>
<dbReference type="GO" id="GO:1901137">
    <property type="term" value="P:carbohydrate derivative biosynthetic process"/>
    <property type="evidence" value="ECO:0007669"/>
    <property type="project" value="UniProtKB-ARBA"/>
</dbReference>
<dbReference type="GO" id="GO:0016757">
    <property type="term" value="F:glycosyltransferase activity"/>
    <property type="evidence" value="ECO:0007669"/>
    <property type="project" value="UniProtKB-KW"/>
</dbReference>
<evidence type="ECO:0000313" key="5">
    <source>
        <dbReference type="EMBL" id="SFA59065.1"/>
    </source>
</evidence>
<reference evidence="5 6" key="1">
    <citation type="submission" date="2016-10" db="EMBL/GenBank/DDBJ databases">
        <authorList>
            <person name="de Groot N.N."/>
        </authorList>
    </citation>
    <scope>NUCLEOTIDE SEQUENCE [LARGE SCALE GENOMIC DNA]</scope>
    <source>
        <strain evidence="5 6">DSM 44908</strain>
    </source>
</reference>
<dbReference type="InterPro" id="IPR001296">
    <property type="entry name" value="Glyco_trans_1"/>
</dbReference>
<dbReference type="EMBL" id="FOJN01000013">
    <property type="protein sequence ID" value="SFA59065.1"/>
    <property type="molecule type" value="Genomic_DNA"/>
</dbReference>
<dbReference type="GeneID" id="85486997"/>
<protein>
    <submittedName>
        <fullName evidence="5">Glycosyltransferase involved in cell wall bisynthesis</fullName>
    </submittedName>
</protein>
<dbReference type="SUPFAM" id="SSF53756">
    <property type="entry name" value="UDP-Glycosyltransferase/glycogen phosphorylase"/>
    <property type="match status" value="1"/>
</dbReference>
<dbReference type="Pfam" id="PF00534">
    <property type="entry name" value="Glycos_transf_1"/>
    <property type="match status" value="1"/>
</dbReference>
<sequence>MPNDRRIAVVHERLTEIAGSEHVVEQLSIQWPQAQVYAPIARPEGIPAGLSSPPHTTWLNRIYDGIGQRSYAPVLPLMPLAFRRLPLRDVDAVVVSHHAFATQTVHATDAPVIAYVHSPARWAWDKELRAGEGGGKAGAAILTGLSAVARRCEIGAAPRLRTVVANSSAVAERIANWWGRDDALVVHPPVDTEGFTPDPSVEREDFFLLAGRLVPYKRPDIAIRAAAKAGVRLVVAGDGRAMDQCRALAGPDTEFLGRVSHETLLHLHRSCRALLMPGIEDFGIVPVESMATGTPVIALGEGGALDSVLDGRTGIHVAPGSDEKIVDGFAEAMRSFDPSTFDRADIRSWAEGFSRAEFRRKMQEVVDAAL</sequence>
<dbReference type="PANTHER" id="PTHR45947">
    <property type="entry name" value="SULFOQUINOVOSYL TRANSFERASE SQD2"/>
    <property type="match status" value="1"/>
</dbReference>
<dbReference type="RefSeq" id="WP_068365701.1">
    <property type="nucleotide sequence ID" value="NZ_FOJN01000013.1"/>
</dbReference>
<organism evidence="5 6">
    <name type="scientific">Rhodococcoides kroppenstedtii</name>
    <dbReference type="NCBI Taxonomy" id="293050"/>
    <lineage>
        <taxon>Bacteria</taxon>
        <taxon>Bacillati</taxon>
        <taxon>Actinomycetota</taxon>
        <taxon>Actinomycetes</taxon>
        <taxon>Mycobacteriales</taxon>
        <taxon>Nocardiaceae</taxon>
        <taxon>Rhodococcoides</taxon>
    </lineage>
</organism>
<proteinExistence type="predicted"/>
<dbReference type="PANTHER" id="PTHR45947:SF3">
    <property type="entry name" value="SULFOQUINOVOSYL TRANSFERASE SQD2"/>
    <property type="match status" value="1"/>
</dbReference>